<dbReference type="Gene3D" id="3.30.9.10">
    <property type="entry name" value="D-Amino Acid Oxidase, subunit A, domain 2"/>
    <property type="match status" value="1"/>
</dbReference>
<gene>
    <name evidence="4" type="ORF">NRP21_03495</name>
</gene>
<reference evidence="4 5" key="1">
    <citation type="submission" date="2022-06" db="EMBL/GenBank/DDBJ databases">
        <title>Roseomonas CN29.</title>
        <authorList>
            <person name="Cheng Y."/>
            <person name="He X."/>
        </authorList>
    </citation>
    <scope>NUCLEOTIDE SEQUENCE [LARGE SCALE GENOMIC DNA]</scope>
    <source>
        <strain evidence="4 5">CN29</strain>
    </source>
</reference>
<protein>
    <submittedName>
        <fullName evidence="4">FAD-dependent monooxygenase</fullName>
    </submittedName>
</protein>
<name>A0ABT1WZ32_9PROT</name>
<accession>A0ABT1WZ32</accession>
<evidence type="ECO:0000256" key="2">
    <source>
        <dbReference type="ARBA" id="ARBA00022827"/>
    </source>
</evidence>
<comment type="caution">
    <text evidence="4">The sequence shown here is derived from an EMBL/GenBank/DDBJ whole genome shotgun (WGS) entry which is preliminary data.</text>
</comment>
<dbReference type="Pfam" id="PF01494">
    <property type="entry name" value="FAD_binding_3"/>
    <property type="match status" value="1"/>
</dbReference>
<proteinExistence type="predicted"/>
<dbReference type="RefSeq" id="WP_257714790.1">
    <property type="nucleotide sequence ID" value="NZ_JANJOU010000002.1"/>
</dbReference>
<keyword evidence="2" id="KW-0274">FAD</keyword>
<keyword evidence="4" id="KW-0560">Oxidoreductase</keyword>
<evidence type="ECO:0000313" key="4">
    <source>
        <dbReference type="EMBL" id="MCR0981110.1"/>
    </source>
</evidence>
<dbReference type="PANTHER" id="PTHR43004:SF8">
    <property type="entry name" value="FAD-BINDING DOMAIN-CONTAINING PROTEIN-RELATED"/>
    <property type="match status" value="1"/>
</dbReference>
<evidence type="ECO:0000259" key="3">
    <source>
        <dbReference type="Pfam" id="PF01494"/>
    </source>
</evidence>
<dbReference type="PANTHER" id="PTHR43004">
    <property type="entry name" value="TRK SYSTEM POTASSIUM UPTAKE PROTEIN"/>
    <property type="match status" value="1"/>
</dbReference>
<evidence type="ECO:0000256" key="1">
    <source>
        <dbReference type="ARBA" id="ARBA00022630"/>
    </source>
</evidence>
<dbReference type="EMBL" id="JANJOU010000002">
    <property type="protein sequence ID" value="MCR0981110.1"/>
    <property type="molecule type" value="Genomic_DNA"/>
</dbReference>
<dbReference type="InterPro" id="IPR050641">
    <property type="entry name" value="RIFMO-like"/>
</dbReference>
<dbReference type="SUPFAM" id="SSF51905">
    <property type="entry name" value="FAD/NAD(P)-binding domain"/>
    <property type="match status" value="1"/>
</dbReference>
<dbReference type="InterPro" id="IPR002938">
    <property type="entry name" value="FAD-bd"/>
</dbReference>
<dbReference type="InterPro" id="IPR036188">
    <property type="entry name" value="FAD/NAD-bd_sf"/>
</dbReference>
<organism evidence="4 5">
    <name type="scientific">Roseomonas populi</name>
    <dbReference type="NCBI Taxonomy" id="3121582"/>
    <lineage>
        <taxon>Bacteria</taxon>
        <taxon>Pseudomonadati</taxon>
        <taxon>Pseudomonadota</taxon>
        <taxon>Alphaproteobacteria</taxon>
        <taxon>Acetobacterales</taxon>
        <taxon>Roseomonadaceae</taxon>
        <taxon>Roseomonas</taxon>
    </lineage>
</organism>
<feature type="domain" description="FAD-binding" evidence="3">
    <location>
        <begin position="3"/>
        <end position="366"/>
    </location>
</feature>
<dbReference type="Proteomes" id="UP001524642">
    <property type="component" value="Unassembled WGS sequence"/>
</dbReference>
<sequence>MIETDVLIVGSGPAGSAAALALSTYGIRNVLVTKYRWLADTPRAHITNQRTMEILRDLGVEDEVLAKATPQEWMGNTVFCTSLAGEELGRIRTWGTHPQRKADYDQASPSAMCDMPQNLMEPILFGNACARGTRARMDTEYLSLVQDAEGVTATVRDRLDGREYQIRAKYLIGADGGRSKVAEDIGLPMEGRMGVAGSMNIVFKADLSRYVAHRPSVLYWVLQPGSNIGGIGMGLVRMVRPWNEWLIVWGYDINQPPPEVDARVATEVAHKLIGDDTIPIEVTSTSVWTVNHMFATRYAEGRVFCMGDAVHRHPPSNGLGSNTSIQDAYNLAWKLALVLKGQAAPSLLESYDAERAPVGRQIVTRANQSIEEFGPIFGALGLLDDRGFAQMRANMEARKADTPEAAEQREALRRAIAFKDYEFNAHGVEMNQRYHSSAVVPDGTPEPEFRRDRELFYHPTTWPGARLPHAWLGRGGHQVSTLDLAGKGRFSLFTGPTGAAWAEAAARASAETGVPIEVFIIGPGQAHEDLFGDWAQLREVGEGGCVLVRPDMHVAWRAQDSTGTAGLAEAMLAILGRSAPAVSRAA</sequence>
<dbReference type="Gene3D" id="3.40.30.120">
    <property type="match status" value="1"/>
</dbReference>
<keyword evidence="4" id="KW-0503">Monooxygenase</keyword>
<keyword evidence="5" id="KW-1185">Reference proteome</keyword>
<keyword evidence="1" id="KW-0285">Flavoprotein</keyword>
<dbReference type="Pfam" id="PF21274">
    <property type="entry name" value="Rng_hyd_C"/>
    <property type="match status" value="1"/>
</dbReference>
<dbReference type="GO" id="GO:0004497">
    <property type="term" value="F:monooxygenase activity"/>
    <property type="evidence" value="ECO:0007669"/>
    <property type="project" value="UniProtKB-KW"/>
</dbReference>
<dbReference type="Gene3D" id="3.50.50.60">
    <property type="entry name" value="FAD/NAD(P)-binding domain"/>
    <property type="match status" value="1"/>
</dbReference>
<evidence type="ECO:0000313" key="5">
    <source>
        <dbReference type="Proteomes" id="UP001524642"/>
    </source>
</evidence>
<dbReference type="PRINTS" id="PR00420">
    <property type="entry name" value="RNGMNOXGNASE"/>
</dbReference>